<dbReference type="Pfam" id="PF13648">
    <property type="entry name" value="Lipocalin_4"/>
    <property type="match status" value="1"/>
</dbReference>
<gene>
    <name evidence="3" type="ORF">FHG12_06845</name>
</gene>
<name>A0A5B8A126_9BACT</name>
<dbReference type="EMBL" id="CP040896">
    <property type="protein sequence ID" value="QDA59842.1"/>
    <property type="molecule type" value="Genomic_DNA"/>
</dbReference>
<dbReference type="KEGG" id="hyj:FHG12_06845"/>
<evidence type="ECO:0000256" key="1">
    <source>
        <dbReference type="SAM" id="SignalP"/>
    </source>
</evidence>
<dbReference type="AlphaFoldDB" id="A0A5B8A126"/>
<proteinExistence type="predicted"/>
<dbReference type="InterPro" id="IPR024311">
    <property type="entry name" value="Lipocalin-like"/>
</dbReference>
<feature type="chain" id="PRO_5023118080" description="Lipocalin-like domain-containing protein" evidence="1">
    <location>
        <begin position="22"/>
        <end position="155"/>
    </location>
</feature>
<feature type="domain" description="Lipocalin-like" evidence="2">
    <location>
        <begin position="43"/>
        <end position="135"/>
    </location>
</feature>
<evidence type="ECO:0000313" key="4">
    <source>
        <dbReference type="Proteomes" id="UP000305398"/>
    </source>
</evidence>
<reference evidence="3 4" key="1">
    <citation type="submission" date="2019-06" db="EMBL/GenBank/DDBJ databases">
        <authorList>
            <person name="Srinivasan S."/>
        </authorList>
    </citation>
    <scope>NUCLEOTIDE SEQUENCE [LARGE SCALE GENOMIC DNA]</scope>
    <source>
        <strain evidence="3 4">17J68-5</strain>
    </source>
</reference>
<feature type="signal peptide" evidence="1">
    <location>
        <begin position="1"/>
        <end position="21"/>
    </location>
</feature>
<organism evidence="3 4">
    <name type="scientific">Hymenobacter jejuensis</name>
    <dbReference type="NCBI Taxonomy" id="2502781"/>
    <lineage>
        <taxon>Bacteria</taxon>
        <taxon>Pseudomonadati</taxon>
        <taxon>Bacteroidota</taxon>
        <taxon>Cytophagia</taxon>
        <taxon>Cytophagales</taxon>
        <taxon>Hymenobacteraceae</taxon>
        <taxon>Hymenobacter</taxon>
    </lineage>
</organism>
<accession>A0A5B8A126</accession>
<keyword evidence="4" id="KW-1185">Reference proteome</keyword>
<evidence type="ECO:0000313" key="3">
    <source>
        <dbReference type="EMBL" id="QDA59842.1"/>
    </source>
</evidence>
<sequence>MNQLVAIALSFSLLGGLTACGSSSKKEDPAPPTKAELLSDKDWLLTSATATVLGQPVDVYATVLQTCQKDDLLRYNSNNTYTISEGATSCTPPDTDNGTWSLNADGTKLTQTSARQGSTATTQDVLELTATSLKISSTYTYSGIAVPATLTFTKK</sequence>
<dbReference type="OrthoDB" id="882093at2"/>
<evidence type="ECO:0000259" key="2">
    <source>
        <dbReference type="Pfam" id="PF13648"/>
    </source>
</evidence>
<dbReference type="Proteomes" id="UP000305398">
    <property type="component" value="Chromosome"/>
</dbReference>
<dbReference type="Gene3D" id="2.40.128.540">
    <property type="entry name" value="Domain of unknown function DUF4822"/>
    <property type="match status" value="1"/>
</dbReference>
<keyword evidence="1" id="KW-0732">Signal</keyword>
<dbReference type="RefSeq" id="WP_139515022.1">
    <property type="nucleotide sequence ID" value="NZ_CP040896.1"/>
</dbReference>
<protein>
    <recommendedName>
        <fullName evidence="2">Lipocalin-like domain-containing protein</fullName>
    </recommendedName>
</protein>